<protein>
    <recommendedName>
        <fullName evidence="6">Lysyl endopeptidase</fullName>
    </recommendedName>
</protein>
<keyword evidence="5" id="KW-1185">Reference proteome</keyword>
<evidence type="ECO:0008006" key="6">
    <source>
        <dbReference type="Google" id="ProtNLM"/>
    </source>
</evidence>
<feature type="domain" description="Peptidase S1" evidence="2">
    <location>
        <begin position="227"/>
        <end position="442"/>
    </location>
</feature>
<evidence type="ECO:0000256" key="1">
    <source>
        <dbReference type="SAM" id="SignalP"/>
    </source>
</evidence>
<reference evidence="4 5" key="1">
    <citation type="submission" date="2020-08" db="EMBL/GenBank/DDBJ databases">
        <title>Genomic Encyclopedia of Type Strains, Phase IV (KMG-IV): sequencing the most valuable type-strain genomes for metagenomic binning, comparative biology and taxonomic classification.</title>
        <authorList>
            <person name="Goeker M."/>
        </authorList>
    </citation>
    <scope>NUCLEOTIDE SEQUENCE [LARGE SCALE GENOMIC DNA]</scope>
    <source>
        <strain evidence="4 5">DSM 102983</strain>
    </source>
</reference>
<dbReference type="InterPro" id="IPR001254">
    <property type="entry name" value="Trypsin_dom"/>
</dbReference>
<dbReference type="SUPFAM" id="SSF50494">
    <property type="entry name" value="Trypsin-like serine proteases"/>
    <property type="match status" value="1"/>
</dbReference>
<feature type="chain" id="PRO_5046107524" description="Lysyl endopeptidase" evidence="1">
    <location>
        <begin position="27"/>
        <end position="852"/>
    </location>
</feature>
<feature type="domain" description="Secretion system C-terminal sorting" evidence="3">
    <location>
        <begin position="790"/>
        <end position="846"/>
    </location>
</feature>
<dbReference type="Pfam" id="PF18962">
    <property type="entry name" value="Por_Secre_tail"/>
    <property type="match status" value="1"/>
</dbReference>
<dbReference type="EMBL" id="JACHOC010000012">
    <property type="protein sequence ID" value="MBB4624935.1"/>
    <property type="molecule type" value="Genomic_DNA"/>
</dbReference>
<dbReference type="PANTHER" id="PTHR36234:SF5">
    <property type="entry name" value="LYSYL ENDOPEPTIDASE"/>
    <property type="match status" value="1"/>
</dbReference>
<name>A0ABR6KTU9_9BACT</name>
<feature type="signal peptide" evidence="1">
    <location>
        <begin position="1"/>
        <end position="26"/>
    </location>
</feature>
<dbReference type="RefSeq" id="WP_183672375.1">
    <property type="nucleotide sequence ID" value="NZ_BMPB01000016.1"/>
</dbReference>
<dbReference type="Pfam" id="PF00089">
    <property type="entry name" value="Trypsin"/>
    <property type="match status" value="1"/>
</dbReference>
<dbReference type="Gene3D" id="2.40.10.10">
    <property type="entry name" value="Trypsin-like serine proteases"/>
    <property type="match status" value="2"/>
</dbReference>
<proteinExistence type="predicted"/>
<evidence type="ECO:0000313" key="5">
    <source>
        <dbReference type="Proteomes" id="UP000533637"/>
    </source>
</evidence>
<keyword evidence="1" id="KW-0732">Signal</keyword>
<dbReference type="NCBIfam" id="TIGR04183">
    <property type="entry name" value="Por_Secre_tail"/>
    <property type="match status" value="1"/>
</dbReference>
<dbReference type="Proteomes" id="UP000533637">
    <property type="component" value="Unassembled WGS sequence"/>
</dbReference>
<dbReference type="PANTHER" id="PTHR36234">
    <property type="entry name" value="LYSYL ENDOPEPTIDASE"/>
    <property type="match status" value="1"/>
</dbReference>
<evidence type="ECO:0000259" key="2">
    <source>
        <dbReference type="Pfam" id="PF00089"/>
    </source>
</evidence>
<evidence type="ECO:0000313" key="4">
    <source>
        <dbReference type="EMBL" id="MBB4624935.1"/>
    </source>
</evidence>
<dbReference type="InterPro" id="IPR043504">
    <property type="entry name" value="Peptidase_S1_PA_chymotrypsin"/>
</dbReference>
<evidence type="ECO:0000259" key="3">
    <source>
        <dbReference type="Pfam" id="PF18962"/>
    </source>
</evidence>
<organism evidence="4 5">
    <name type="scientific">Parabacteroides faecis</name>
    <dbReference type="NCBI Taxonomy" id="1217282"/>
    <lineage>
        <taxon>Bacteria</taxon>
        <taxon>Pseudomonadati</taxon>
        <taxon>Bacteroidota</taxon>
        <taxon>Bacteroidia</taxon>
        <taxon>Bacteroidales</taxon>
        <taxon>Tannerellaceae</taxon>
        <taxon>Parabacteroides</taxon>
    </lineage>
</organism>
<dbReference type="InterPro" id="IPR009003">
    <property type="entry name" value="Peptidase_S1_PA"/>
</dbReference>
<comment type="caution">
    <text evidence="4">The sequence shown here is derived from an EMBL/GenBank/DDBJ whole genome shotgun (WGS) entry which is preliminary data.</text>
</comment>
<gene>
    <name evidence="4" type="ORF">GGQ57_004880</name>
</gene>
<accession>A0ABR6KTU9</accession>
<sequence length="852" mass="94739">MNLCNRLLRQLIICLFCLFTVVSLQAQISEGGLPPSFQFKSNLRSTEQAIQIPVNFSVEDLKAVDAWHVSQGAPLCIAKVIDTDFNIANDGDWITLPDGQQVWQLHLQAKDAIALIFYYSDFYIPEGGKLYIYNANKTQVLGAYTNRTHPQNGAFATELIAGDEAVLEYVPAPSGKEVLLRIDKVGYGYNHLSIEAPGAGQSGPCQVNINCEEGDSWQLQKKGIIQMIQLIDDATYICSASLINNTAKDKKPYVLSAFHCSQNMSGTKEATDEELNQWLFYFHEEHSGCDNESPILPIKTMVGCTRKVAIPVEYGSDGLLLLLNQNIPDDYDVFFNGWDRINKPSLSGVGIHHPAGDYMKISTYGKYPTESATWRNRDTGQTGAKNAHWNVIYDATPNGHGVTEGGSSGSPLFNSNGLIIGTLSGGDSSCEDPEGINLYGKLSFHWNKYSENNTGRMDLWLDPLQTGVTTLYGMTQTGETIGSNYKGPADLTYQETDNRDILLKWSAPLYDQLAGWGTSSRYNQYGLRGEPFYFAQKWDTIDLSPVHKKTITHVCIYPVSNVTYGIYIKQGNRIYEEDVIESDPDKFNSVKLKTPFVIDSNQELLVAIHVKEYGNDVYPAFVDEGPAIDGKGNIYSLDGKEWKTFAKEELNANTLLAINISSQDGELTSNYTASGMRRIPVTPAEPSETRRLSVKRSNVVSDLPESSLITAFPELTEYKVYQDQSPLATLPGSQTQYTVKNRISDVSLFQVSALYGKEESLPVSARIETSVSNELTPVKEEIDIHPRVFSEKVQIQNHQQVKVLEVYSSDGKLVRKIQRPNNILNTSSLSTGVYFFRLSTEEGTKTIQGIKH</sequence>
<dbReference type="InterPro" id="IPR026444">
    <property type="entry name" value="Secre_tail"/>
</dbReference>